<evidence type="ECO:0000256" key="1">
    <source>
        <dbReference type="SAM" id="MobiDB-lite"/>
    </source>
</evidence>
<dbReference type="Pfam" id="PF07179">
    <property type="entry name" value="SseB"/>
    <property type="match status" value="1"/>
</dbReference>
<evidence type="ECO:0000313" key="3">
    <source>
        <dbReference type="EMBL" id="MVA77049.1"/>
    </source>
</evidence>
<name>A0A6A9V1A1_9ACTN</name>
<dbReference type="EMBL" id="WPCU01000010">
    <property type="protein sequence ID" value="MVA77049.1"/>
    <property type="molecule type" value="Genomic_DNA"/>
</dbReference>
<dbReference type="AlphaFoldDB" id="A0A6A9V1A1"/>
<evidence type="ECO:0000259" key="2">
    <source>
        <dbReference type="Pfam" id="PF07179"/>
    </source>
</evidence>
<feature type="region of interest" description="Disordered" evidence="1">
    <location>
        <begin position="1"/>
        <end position="21"/>
    </location>
</feature>
<protein>
    <recommendedName>
        <fullName evidence="2">SseB protein N-terminal domain-containing protein</fullName>
    </recommendedName>
</protein>
<proteinExistence type="predicted"/>
<organism evidence="3 4">
    <name type="scientific">Auraticoccus cholistanensis</name>
    <dbReference type="NCBI Taxonomy" id="2656650"/>
    <lineage>
        <taxon>Bacteria</taxon>
        <taxon>Bacillati</taxon>
        <taxon>Actinomycetota</taxon>
        <taxon>Actinomycetes</taxon>
        <taxon>Propionibacteriales</taxon>
        <taxon>Propionibacteriaceae</taxon>
        <taxon>Auraticoccus</taxon>
    </lineage>
</organism>
<feature type="domain" description="SseB protein N-terminal" evidence="2">
    <location>
        <begin position="89"/>
        <end position="206"/>
    </location>
</feature>
<keyword evidence="4" id="KW-1185">Reference proteome</keyword>
<accession>A0A6A9V1A1</accession>
<sequence length="234" mass="24515">MHPASHARTPPGGRAAPEPSLVVPRTTWGIAPVGLLPEPRRCCRPAAWRGFVPAGEAPTVGIMPELSRTLADPLRSFADDTGEADPAVREALRRSETEAGEDSYLQAVAALCGSRLLTPVVAVGELAADGGDKSAEMSTVMLQDACGERAMLVFTGVDALQRWNPTARPVPATLDKVAEATLAGGAVALLVDLNGPYPLVLEDPVLSELARGRRLVTLADGGFGWLQAAPRERG</sequence>
<dbReference type="Proteomes" id="UP000435304">
    <property type="component" value="Unassembled WGS sequence"/>
</dbReference>
<comment type="caution">
    <text evidence="3">The sequence shown here is derived from an EMBL/GenBank/DDBJ whole genome shotgun (WGS) entry which is preliminary data.</text>
</comment>
<dbReference type="InterPro" id="IPR009839">
    <property type="entry name" value="SseB_N"/>
</dbReference>
<evidence type="ECO:0000313" key="4">
    <source>
        <dbReference type="Proteomes" id="UP000435304"/>
    </source>
</evidence>
<gene>
    <name evidence="3" type="ORF">GC722_13585</name>
</gene>
<reference evidence="3 4" key="1">
    <citation type="submission" date="2019-12" db="EMBL/GenBank/DDBJ databases">
        <title>Auraticoccus cholistani sp. nov., an actinomycete isolated from soil of Cholistan desert.</title>
        <authorList>
            <person name="Cheema M.T."/>
        </authorList>
    </citation>
    <scope>NUCLEOTIDE SEQUENCE [LARGE SCALE GENOMIC DNA]</scope>
    <source>
        <strain evidence="3 4">F435</strain>
    </source>
</reference>